<evidence type="ECO:0000256" key="4">
    <source>
        <dbReference type="ARBA" id="ARBA00023006"/>
    </source>
</evidence>
<comment type="caution">
    <text evidence="9">The sequence shown here is derived from an EMBL/GenBank/DDBJ whole genome shotgun (WGS) entry which is preliminary data.</text>
</comment>
<dbReference type="EMBL" id="JBFCZG010000011">
    <property type="protein sequence ID" value="KAL3417425.1"/>
    <property type="molecule type" value="Genomic_DNA"/>
</dbReference>
<dbReference type="Pfam" id="PF04108">
    <property type="entry name" value="ATG17_like"/>
    <property type="match status" value="1"/>
</dbReference>
<reference evidence="9 10" key="1">
    <citation type="submission" date="2024-06" db="EMBL/GenBank/DDBJ databases">
        <title>Complete genome of Phlyctema vagabunda strain 19-DSS-EL-015.</title>
        <authorList>
            <person name="Fiorenzani C."/>
        </authorList>
    </citation>
    <scope>NUCLEOTIDE SEQUENCE [LARGE SCALE GENOMIC DNA]</scope>
    <source>
        <strain evidence="9 10">19-DSS-EL-015</strain>
    </source>
</reference>
<evidence type="ECO:0000256" key="5">
    <source>
        <dbReference type="ARBA" id="ARBA00023136"/>
    </source>
</evidence>
<dbReference type="GO" id="GO:0016301">
    <property type="term" value="F:kinase activity"/>
    <property type="evidence" value="ECO:0007669"/>
    <property type="project" value="UniProtKB-KW"/>
</dbReference>
<keyword evidence="3 6" id="KW-0963">Cytoplasm</keyword>
<keyword evidence="5" id="KW-0472">Membrane</keyword>
<name>A0ABR4P286_9HELO</name>
<keyword evidence="10" id="KW-1185">Reference proteome</keyword>
<gene>
    <name evidence="9" type="ORF">PVAG01_11425</name>
</gene>
<organism evidence="9 10">
    <name type="scientific">Phlyctema vagabunda</name>
    <dbReference type="NCBI Taxonomy" id="108571"/>
    <lineage>
        <taxon>Eukaryota</taxon>
        <taxon>Fungi</taxon>
        <taxon>Dikarya</taxon>
        <taxon>Ascomycota</taxon>
        <taxon>Pezizomycotina</taxon>
        <taxon>Leotiomycetes</taxon>
        <taxon>Helotiales</taxon>
        <taxon>Dermateaceae</taxon>
        <taxon>Phlyctema</taxon>
    </lineage>
</organism>
<evidence type="ECO:0000313" key="10">
    <source>
        <dbReference type="Proteomes" id="UP001629113"/>
    </source>
</evidence>
<dbReference type="PANTHER" id="PTHR28005">
    <property type="entry name" value="AUTOPHAGY-RELATED PROTEIN 17"/>
    <property type="match status" value="1"/>
</dbReference>
<comment type="function">
    <text evidence="6">Autophagy-specific protein that functions in response to autophagy-inducing signals as a scaffold to recruit other ATG proteins to organize preautophagosomal structure (PAS) formation. Modulates the timing and magnitude of the autophagy response, such as the size of the sequestering vesicles. Plays particularly a role in pexophagy and nucleophagy.</text>
</comment>
<sequence length="518" mass="56871">MSSSPQGHLSQASASSGSIHSMPPPHQELSLETLVSYLLASKRSLASINTVWRANELVQTSRSALVESVVLSARTGFLQSGISEQVKILRKVKGGIDNEYKEGQREFKAVIRTLDAANARLESTMETLRSTMVEAAFRPDGEDPRSLLDFVDEQGVEGMRDALKESINESREAQTEFDTAILSFDDDMRALKMAMTTPPKVSPAQSHSDILDGESPIPADLQELEVHAQDMAHLLESLVNHFDLCVNAIRHTDGGFAAFRQAASNPPPGAEPVSVSGVMNPETEAADEPPISDEERLEMLGVLENDAAQVEDVVMELRDHLAEMEVKHEAILQHVSYLKIAYTATTAAYVTLESIGSRLPTYILAAQEFRAHWEEIKEVMAAQMEELEHMRVFYENYHSSYDGLILEVSRRKTSEDRVKSILKKALDQVAKVCEADTAERAAFREDVGDFLPVDLYPRLVDLPPKWAVQVLGKSGSSGAEGVDGSLAVSGTPSLPGAVIEAADRRARERRRAGAHAQR</sequence>
<dbReference type="InterPro" id="IPR007240">
    <property type="entry name" value="Atg17"/>
</dbReference>
<feature type="compositionally biased region" description="Basic residues" evidence="7">
    <location>
        <begin position="507"/>
        <end position="518"/>
    </location>
</feature>
<feature type="domain" description="Autophagy protein ATG17-like" evidence="8">
    <location>
        <begin position="44"/>
        <end position="451"/>
    </location>
</feature>
<keyword evidence="9" id="KW-0418">Kinase</keyword>
<dbReference type="Proteomes" id="UP001629113">
    <property type="component" value="Unassembled WGS sequence"/>
</dbReference>
<evidence type="ECO:0000256" key="7">
    <source>
        <dbReference type="SAM" id="MobiDB-lite"/>
    </source>
</evidence>
<proteinExistence type="inferred from homology"/>
<comment type="similarity">
    <text evidence="1 6">Belongs to the ATG17 family.</text>
</comment>
<feature type="region of interest" description="Disordered" evidence="7">
    <location>
        <begin position="476"/>
        <end position="518"/>
    </location>
</feature>
<protein>
    <recommendedName>
        <fullName evidence="2 6">Autophagy-related protein 17</fullName>
    </recommendedName>
</protein>
<dbReference type="InterPro" id="IPR045326">
    <property type="entry name" value="ATG17-like_dom"/>
</dbReference>
<feature type="compositionally biased region" description="Low complexity" evidence="7">
    <location>
        <begin position="1"/>
        <end position="21"/>
    </location>
</feature>
<comment type="subcellular location">
    <subcellularLocation>
        <location evidence="6">Cytoplasm</location>
    </subcellularLocation>
    <subcellularLocation>
        <location evidence="6">Preautophagosomal structure membrane</location>
        <topology evidence="6">Peripheral membrane protein</topology>
    </subcellularLocation>
</comment>
<evidence type="ECO:0000256" key="2">
    <source>
        <dbReference type="ARBA" id="ARBA00013806"/>
    </source>
</evidence>
<accession>A0ABR4P286</accession>
<evidence type="ECO:0000256" key="3">
    <source>
        <dbReference type="ARBA" id="ARBA00022490"/>
    </source>
</evidence>
<feature type="region of interest" description="Disordered" evidence="7">
    <location>
        <begin position="1"/>
        <end position="25"/>
    </location>
</feature>
<evidence type="ECO:0000313" key="9">
    <source>
        <dbReference type="EMBL" id="KAL3417425.1"/>
    </source>
</evidence>
<evidence type="ECO:0000259" key="8">
    <source>
        <dbReference type="Pfam" id="PF04108"/>
    </source>
</evidence>
<evidence type="ECO:0000256" key="6">
    <source>
        <dbReference type="RuleBase" id="RU368080"/>
    </source>
</evidence>
<dbReference type="PANTHER" id="PTHR28005:SF1">
    <property type="entry name" value="AUTOPHAGY-RELATED PROTEIN 17"/>
    <property type="match status" value="1"/>
</dbReference>
<keyword evidence="9" id="KW-0808">Transferase</keyword>
<keyword evidence="4 6" id="KW-0072">Autophagy</keyword>
<evidence type="ECO:0000256" key="1">
    <source>
        <dbReference type="ARBA" id="ARBA00006259"/>
    </source>
</evidence>